<accession>A0A8J8TFV3</accession>
<dbReference type="InterPro" id="IPR026906">
    <property type="entry name" value="LRR_5"/>
</dbReference>
<dbReference type="SUPFAM" id="SSF52058">
    <property type="entry name" value="L domain-like"/>
    <property type="match status" value="4"/>
</dbReference>
<dbReference type="InterPro" id="IPR032675">
    <property type="entry name" value="LRR_dom_sf"/>
</dbReference>
<evidence type="ECO:0000256" key="1">
    <source>
        <dbReference type="ARBA" id="ARBA00004196"/>
    </source>
</evidence>
<dbReference type="Proteomes" id="UP000752814">
    <property type="component" value="Unassembled WGS sequence"/>
</dbReference>
<gene>
    <name evidence="2" type="ORF">A3207_02190</name>
</gene>
<protein>
    <recommendedName>
        <fullName evidence="4">Cell surface protein</fullName>
    </recommendedName>
</protein>
<name>A0A8J8TFV3_9ARCH</name>
<evidence type="ECO:0000313" key="3">
    <source>
        <dbReference type="Proteomes" id="UP000752814"/>
    </source>
</evidence>
<dbReference type="Gene3D" id="3.80.10.10">
    <property type="entry name" value="Ribonuclease Inhibitor"/>
    <property type="match status" value="5"/>
</dbReference>
<dbReference type="InterPro" id="IPR013378">
    <property type="entry name" value="InlB-like_B-rpt"/>
</dbReference>
<comment type="subcellular location">
    <subcellularLocation>
        <location evidence="1">Cell envelope</location>
    </subcellularLocation>
</comment>
<comment type="caution">
    <text evidence="2">The sequence shown here is derived from an EMBL/GenBank/DDBJ whole genome shotgun (WGS) entry which is preliminary data.</text>
</comment>
<dbReference type="PANTHER" id="PTHR45661">
    <property type="entry name" value="SURFACE ANTIGEN"/>
    <property type="match status" value="1"/>
</dbReference>
<sequence length="2007" mass="218708">MSVGGIVPDQDASYDDLTVLSDDSEPVNDSIDGETDANAHILSDYSIISKSMDEDQRSITYSVGLSTNNTVVCTYTLTYTLNNGEAAISGLDSESDDLVILMEDSIVLNSTTYNVISIDNSVFTNNAKLSKILLSNNISLLSSKQFSGCTSLNELSLGINLLEIDGYAFERTIISKLCLPSNVKTLSNYAFANMASLKEIEFNTTKISTIPDYCFSSCSALESITIPSGVLSLGKSLFNDCTSLKSIYLPSNITLNAYLFSSSKPSSIVNVYLSSQTTISGTVANTLNLHMYACNTELPTVPTKNNFNKFYIHISLNEYINYTMVEELGSKLPKVQATLTSADGFVYDSTDSSKLIKYVGTGSSATTVTIPSSVMSIGSNAFNNDASRSLTEIHFEGNSALTTIGDSAFSSCTSLTTIDLPGSLTTIGDSAFYGCTSLTTVTLPGSLTTIGDYVFQSCTSLSIVNMNITNIMKFGADPFRYCNSSMTLNITGESDVVEKLTIDGNDFLVSHDGNLLDLVYSFGVPHGNITSLSNVRSLNGLFTNSNITSIKIPSTLASFSDSEFSGCTNLSLITFDESVSINTIPVSCFSNTAISTIDLPSSISTINAKAFNLCHSLKSVTFNGTTLSLIGDPFAYCSSLDSVTFTNLNSALTMGANAFASCNSLKNINLPSGLSAIAIGTFNGCSSLESINLQPGCTKYESVDGLLFEKSSNNTLKLLICPSSKTNIITPSGNVDFNGRLTNNRTIQSIIFSDGFTSIIKDNEFSGCISLTSVTFGDSSSPTSIGKNAFKGTGVYDLVFPNTINSIGSNAFEGCLSLTTVKFNEESKLTSIGDYAFKGCNNLRSFEIPKYLSSIGSNIFMDCALLNTLSVNEYNSSFDFSDGILSKGTEIVYVLPTSESIKIPANITSISSDAFYNNNLKSISVDTNNSNYCSDGIVLFNLDITKIIVVPGGLEDLTIPSSIQTISIDGGNPFEYVKSLKNITWNGGSLSLSSNVFSNLSTLNSITLVASGDISINGAFVGCRNLESIVISCSNLNLTDSFTNCGYYDLDVNLSCTDSLSLSGYVFNNCNGINKLEVSCKNAASLSLINHLYGTFKNFEYTLNDTQKNTLNSILNYNVSFKFNDLSGDFSANIESIRYDGLIVFSLVSSAGYTYNDLNVSVDNSIVTSNQGLYEYKLLSDVTFTVKERNPETTVTVTFDMMLDELTDTQKTMGVGRTILPSDLPNPLSDNYTFVGWYTDENYTAKYLQAPILKDTTLYAKWNLKYGSKIVFDTSHGNVQAIVENAGNSLTSGDIVADGTSITFSFDPYDGFELMGWDVAVNGVTSTSDNLEFTLVVSGDSIIKPKLRYYSSSSSLINITDLKTSIPGDTFTEIWEHLENVDTSMNVWTGFPSVPLIVDDNVYIRVDDKLYMIDLYGDGKVKSTSAESKTISAYYHYLGYGNGTIFDYATGNAYNLKLDKIYNVHDSGCVGVDISSVSYHDQYFYGLDNTNTLWKFEASTGKLCKDGFWEYGVKTHWHGIYGTISTPVFVQDHIYFIEAIGSEDGRYIGSVDLKTGDRSTTTLNKLNGKLLDDGWLTCYNYKGTNYLFVTGYGDNLFDSSSNSSAIIDCVPLSSDGSFVEESERWIYTDKGVNGTASAFVVYDGRGYVNVTGTTNSSNASAQFYVYDVNSMLDTPLEQWKDATFEQDTNNFLIYQEDSVKSHGSIVVSTAYYNETGKVYIYLIPYEAGEQAIYIFEDSQIKTAPNKYYKSPKIGSAYCSQAVRIGMDGQFIWYNDSGTIYCYGNSEMNDYFFMVDDGGNGSMWRSSSGQNPVEAVKKLGYTVGDDGSVSKDGNNYTIQCCIGDQWFSLPKLDLGGFTKYHYYILSSTNIDSDAYWYYESGGILLKCKCSDILSNKNLINTKLSLDPFPIDALHTQDINSIKLEIEIEKSLPGLTGYDSIVIGLHVKFDDSTTAYTYAELEFSNSNTIEYISELGSSSKPVSYSISIYDGWLEFDSNAVCLNQIFRDL</sequence>
<dbReference type="PANTHER" id="PTHR45661:SF3">
    <property type="entry name" value="IG-LIKE DOMAIN-CONTAINING PROTEIN"/>
    <property type="match status" value="1"/>
</dbReference>
<dbReference type="Pfam" id="PF13306">
    <property type="entry name" value="LRR_5"/>
    <property type="match status" value="6"/>
</dbReference>
<dbReference type="Pfam" id="PF09479">
    <property type="entry name" value="Flg_new"/>
    <property type="match status" value="1"/>
</dbReference>
<dbReference type="Gene3D" id="2.60.40.4270">
    <property type="entry name" value="Listeria-Bacteroides repeat domain"/>
    <property type="match status" value="1"/>
</dbReference>
<evidence type="ECO:0008006" key="4">
    <source>
        <dbReference type="Google" id="ProtNLM"/>
    </source>
</evidence>
<dbReference type="InterPro" id="IPR042229">
    <property type="entry name" value="Listeria/Bacterioides_rpt_sf"/>
</dbReference>
<dbReference type="NCBIfam" id="TIGR02543">
    <property type="entry name" value="List_Bact_rpt"/>
    <property type="match status" value="1"/>
</dbReference>
<organism evidence="2 3">
    <name type="scientific">Candidatus Methanomassiliicoccus intestinalis</name>
    <dbReference type="NCBI Taxonomy" id="1406512"/>
    <lineage>
        <taxon>Archaea</taxon>
        <taxon>Methanobacteriati</taxon>
        <taxon>Thermoplasmatota</taxon>
        <taxon>Thermoplasmata</taxon>
        <taxon>Methanomassiliicoccales</taxon>
        <taxon>Methanomassiliicoccaceae</taxon>
        <taxon>Methanomassiliicoccus</taxon>
    </lineage>
</organism>
<reference evidence="2" key="1">
    <citation type="submission" date="2016-03" db="EMBL/GenBank/DDBJ databases">
        <authorList>
            <person name="Borrel G."/>
            <person name="Mccann A."/>
            <person name="O'Toole P.W."/>
        </authorList>
    </citation>
    <scope>NUCLEOTIDE SEQUENCE</scope>
    <source>
        <strain evidence="2">183</strain>
    </source>
</reference>
<dbReference type="EMBL" id="LVVT01000001">
    <property type="protein sequence ID" value="TQS84856.1"/>
    <property type="molecule type" value="Genomic_DNA"/>
</dbReference>
<proteinExistence type="predicted"/>
<evidence type="ECO:0000313" key="2">
    <source>
        <dbReference type="EMBL" id="TQS84856.1"/>
    </source>
</evidence>
<dbReference type="InterPro" id="IPR053139">
    <property type="entry name" value="Surface_bspA-like"/>
</dbReference>